<dbReference type="InterPro" id="IPR000754">
    <property type="entry name" value="Ribosomal_uS9"/>
</dbReference>
<accession>A0A6A6W508</accession>
<dbReference type="GO" id="GO:0005763">
    <property type="term" value="C:mitochondrial small ribosomal subunit"/>
    <property type="evidence" value="ECO:0007669"/>
    <property type="project" value="TreeGrafter"/>
</dbReference>
<evidence type="ECO:0000256" key="1">
    <source>
        <dbReference type="ARBA" id="ARBA00005251"/>
    </source>
</evidence>
<keyword evidence="8" id="KW-1185">Reference proteome</keyword>
<evidence type="ECO:0000313" key="8">
    <source>
        <dbReference type="Proteomes" id="UP000799437"/>
    </source>
</evidence>
<dbReference type="FunFam" id="3.30.230.10:FF:000001">
    <property type="entry name" value="30S ribosomal protein S9"/>
    <property type="match status" value="1"/>
</dbReference>
<dbReference type="InterPro" id="IPR020574">
    <property type="entry name" value="Ribosomal_uS9_CS"/>
</dbReference>
<dbReference type="InterPro" id="IPR020568">
    <property type="entry name" value="Ribosomal_Su5_D2-typ_SF"/>
</dbReference>
<dbReference type="EMBL" id="ML996574">
    <property type="protein sequence ID" value="KAF2757124.1"/>
    <property type="molecule type" value="Genomic_DNA"/>
</dbReference>
<dbReference type="Gene3D" id="3.30.230.10">
    <property type="match status" value="1"/>
</dbReference>
<evidence type="ECO:0000256" key="5">
    <source>
        <dbReference type="ARBA" id="ARBA00042623"/>
    </source>
</evidence>
<evidence type="ECO:0000313" key="7">
    <source>
        <dbReference type="EMBL" id="KAF2757124.1"/>
    </source>
</evidence>
<dbReference type="NCBIfam" id="NF001099">
    <property type="entry name" value="PRK00132.1"/>
    <property type="match status" value="1"/>
</dbReference>
<dbReference type="GO" id="GO:0003735">
    <property type="term" value="F:structural constituent of ribosome"/>
    <property type="evidence" value="ECO:0007669"/>
    <property type="project" value="InterPro"/>
</dbReference>
<dbReference type="GeneID" id="54486644"/>
<comment type="similarity">
    <text evidence="1 6">Belongs to the universal ribosomal protein uS9 family.</text>
</comment>
<dbReference type="AlphaFoldDB" id="A0A6A6W508"/>
<organism evidence="7 8">
    <name type="scientific">Pseudovirgaria hyperparasitica</name>
    <dbReference type="NCBI Taxonomy" id="470096"/>
    <lineage>
        <taxon>Eukaryota</taxon>
        <taxon>Fungi</taxon>
        <taxon>Dikarya</taxon>
        <taxon>Ascomycota</taxon>
        <taxon>Pezizomycotina</taxon>
        <taxon>Dothideomycetes</taxon>
        <taxon>Dothideomycetes incertae sedis</taxon>
        <taxon>Acrospermales</taxon>
        <taxon>Acrospermaceae</taxon>
        <taxon>Pseudovirgaria</taxon>
    </lineage>
</organism>
<dbReference type="Proteomes" id="UP000799437">
    <property type="component" value="Unassembled WGS sequence"/>
</dbReference>
<dbReference type="PANTHER" id="PTHR21569:SF1">
    <property type="entry name" value="SMALL RIBOSOMAL SUBUNIT PROTEIN US9M"/>
    <property type="match status" value="1"/>
</dbReference>
<evidence type="ECO:0000256" key="2">
    <source>
        <dbReference type="ARBA" id="ARBA00022980"/>
    </source>
</evidence>
<dbReference type="GO" id="GO:0006412">
    <property type="term" value="P:translation"/>
    <property type="evidence" value="ECO:0007669"/>
    <property type="project" value="InterPro"/>
</dbReference>
<evidence type="ECO:0000256" key="6">
    <source>
        <dbReference type="RuleBase" id="RU003815"/>
    </source>
</evidence>
<reference evidence="7" key="1">
    <citation type="journal article" date="2020" name="Stud. Mycol.">
        <title>101 Dothideomycetes genomes: a test case for predicting lifestyles and emergence of pathogens.</title>
        <authorList>
            <person name="Haridas S."/>
            <person name="Albert R."/>
            <person name="Binder M."/>
            <person name="Bloem J."/>
            <person name="Labutti K."/>
            <person name="Salamov A."/>
            <person name="Andreopoulos B."/>
            <person name="Baker S."/>
            <person name="Barry K."/>
            <person name="Bills G."/>
            <person name="Bluhm B."/>
            <person name="Cannon C."/>
            <person name="Castanera R."/>
            <person name="Culley D."/>
            <person name="Daum C."/>
            <person name="Ezra D."/>
            <person name="Gonzalez J."/>
            <person name="Henrissat B."/>
            <person name="Kuo A."/>
            <person name="Liang C."/>
            <person name="Lipzen A."/>
            <person name="Lutzoni F."/>
            <person name="Magnuson J."/>
            <person name="Mondo S."/>
            <person name="Nolan M."/>
            <person name="Ohm R."/>
            <person name="Pangilinan J."/>
            <person name="Park H.-J."/>
            <person name="Ramirez L."/>
            <person name="Alfaro M."/>
            <person name="Sun H."/>
            <person name="Tritt A."/>
            <person name="Yoshinaga Y."/>
            <person name="Zwiers L.-H."/>
            <person name="Turgeon B."/>
            <person name="Goodwin S."/>
            <person name="Spatafora J."/>
            <person name="Crous P."/>
            <person name="Grigoriev I."/>
        </authorList>
    </citation>
    <scope>NUCLEOTIDE SEQUENCE</scope>
    <source>
        <strain evidence="7">CBS 121739</strain>
    </source>
</reference>
<dbReference type="Pfam" id="PF00380">
    <property type="entry name" value="Ribosomal_S9"/>
    <property type="match status" value="1"/>
</dbReference>
<name>A0A6A6W508_9PEZI</name>
<dbReference type="PANTHER" id="PTHR21569">
    <property type="entry name" value="RIBOSOMAL PROTEIN S9"/>
    <property type="match status" value="1"/>
</dbReference>
<gene>
    <name evidence="7" type="ORF">EJ05DRAFT_487104</name>
</gene>
<dbReference type="SUPFAM" id="SSF54211">
    <property type="entry name" value="Ribosomal protein S5 domain 2-like"/>
    <property type="match status" value="1"/>
</dbReference>
<dbReference type="PROSITE" id="PS00360">
    <property type="entry name" value="RIBOSOMAL_S9"/>
    <property type="match status" value="1"/>
</dbReference>
<dbReference type="RefSeq" id="XP_033599575.1">
    <property type="nucleotide sequence ID" value="XM_033745590.1"/>
</dbReference>
<dbReference type="InterPro" id="IPR014721">
    <property type="entry name" value="Ribsml_uS5_D2-typ_fold_subgr"/>
</dbReference>
<protein>
    <recommendedName>
        <fullName evidence="4">Small ribosomal subunit protein uS9m</fullName>
    </recommendedName>
    <alternativeName>
        <fullName evidence="5">37S ribosomal protein S9, mitochondrial</fullName>
    </alternativeName>
</protein>
<keyword evidence="3 6" id="KW-0687">Ribonucleoprotein</keyword>
<evidence type="ECO:0000256" key="4">
    <source>
        <dbReference type="ARBA" id="ARBA00039318"/>
    </source>
</evidence>
<dbReference type="GO" id="GO:0003723">
    <property type="term" value="F:RNA binding"/>
    <property type="evidence" value="ECO:0007669"/>
    <property type="project" value="TreeGrafter"/>
</dbReference>
<keyword evidence="2 6" id="KW-0689">Ribosomal protein</keyword>
<sequence length="261" mass="28674">MTAEEMVKAGDVSVLQRLRVVPASRAYFSGQPRFTDSLLELEAIQRKYETLPTIPQAQAPRVAWKDIVAFKTDVGANAEPVKVSKYSKIKHILKRLNRIHPALMPQEAADIMNRYKRDIQPHMNAATPGTIDIQGRAAGVGKRKSSSAVAYAVEGEGEVMVNGKPLSLMFSRVHDRETAIWALKATHRVDKYNIFAIVKGGGTTGQAGALTMAIAKALVVHEPALKTSLRAAGCITRDPRTVERKKAGKLKARKMPAWVKR</sequence>
<proteinExistence type="inferred from homology"/>
<dbReference type="InterPro" id="IPR023035">
    <property type="entry name" value="Ribosomal_uS9_bac/plastid"/>
</dbReference>
<dbReference type="OrthoDB" id="10254627at2759"/>
<evidence type="ECO:0000256" key="3">
    <source>
        <dbReference type="ARBA" id="ARBA00023274"/>
    </source>
</evidence>